<evidence type="ECO:0000313" key="1">
    <source>
        <dbReference type="EMBL" id="SFJ43179.1"/>
    </source>
</evidence>
<name>A0A1I3RBZ6_9EURY</name>
<accession>A0A1I3RBZ6</accession>
<protein>
    <submittedName>
        <fullName evidence="1">Uncharacterized protein</fullName>
    </submittedName>
</protein>
<dbReference type="EMBL" id="FORO01000029">
    <property type="protein sequence ID" value="SFJ43179.1"/>
    <property type="molecule type" value="Genomic_DNA"/>
</dbReference>
<evidence type="ECO:0000313" key="2">
    <source>
        <dbReference type="Proteomes" id="UP000182829"/>
    </source>
</evidence>
<gene>
    <name evidence="1" type="ORF">SAMN05443661_1294</name>
</gene>
<sequence length="140" mass="15542">MTQIARFTERCVSIAQRVTGERGESVAQQGGGGFADYALVSLHCLRIYLGTFYRMTLDLLKEMPQIMGEVGLEAANLPAPSTLCKVFDQIEMSVCRVLVRQSAQLHDLSEHAAIDATFYEKIVLAAITTSERIIAFRRSK</sequence>
<dbReference type="Proteomes" id="UP000182829">
    <property type="component" value="Unassembled WGS sequence"/>
</dbReference>
<dbReference type="AlphaFoldDB" id="A0A1I3RBZ6"/>
<organism evidence="1 2">
    <name type="scientific">Natronobacterium gregoryi</name>
    <dbReference type="NCBI Taxonomy" id="44930"/>
    <lineage>
        <taxon>Archaea</taxon>
        <taxon>Methanobacteriati</taxon>
        <taxon>Methanobacteriota</taxon>
        <taxon>Stenosarchaea group</taxon>
        <taxon>Halobacteria</taxon>
        <taxon>Halobacteriales</taxon>
        <taxon>Natrialbaceae</taxon>
        <taxon>Natronobacterium</taxon>
    </lineage>
</organism>
<proteinExistence type="predicted"/>
<reference evidence="1 2" key="1">
    <citation type="submission" date="2016-10" db="EMBL/GenBank/DDBJ databases">
        <authorList>
            <person name="de Groot N.N."/>
        </authorList>
    </citation>
    <scope>NUCLEOTIDE SEQUENCE [LARGE SCALE GENOMIC DNA]</scope>
    <source>
        <strain evidence="1 2">SP2</strain>
    </source>
</reference>